<dbReference type="EMBL" id="MN787040">
    <property type="protein sequence ID" value="QNQ73515.1"/>
    <property type="molecule type" value="Viral_cRNA"/>
</dbReference>
<reference evidence="1" key="1">
    <citation type="submission" date="2019-12" db="EMBL/GenBank/DDBJ databases">
        <title>Complexity of the virome associated to tospovirus-transmitting thrips species.</title>
        <authorList>
            <person name="Chiapello M."/>
            <person name="Bosco L."/>
            <person name="Ciuffo M."/>
            <person name="Ottati S."/>
            <person name="Vallino M."/>
            <person name="Salem N."/>
            <person name="Rosa C."/>
            <person name="Tavella L."/>
            <person name="Turina M."/>
        </authorList>
    </citation>
    <scope>NUCLEOTIDE SEQUENCE</scope>
    <source>
        <strain evidence="1">THR-E_DN1552</strain>
    </source>
</reference>
<evidence type="ECO:0000313" key="1">
    <source>
        <dbReference type="EMBL" id="QNQ73515.1"/>
    </source>
</evidence>
<name>A0A7H0RPG9_9ORTO</name>
<proteinExistence type="predicted"/>
<accession>A0A7H0RPG9</accession>
<keyword evidence="1" id="KW-0543">Viral nucleoprotein</keyword>
<dbReference type="SUPFAM" id="SSF161003">
    <property type="entry name" value="flu NP-like"/>
    <property type="match status" value="1"/>
</dbReference>
<sequence>MTTTPILEYARKVAYIPYEGQKVDDPESSNAKRRKIDEESMTLRESVIRAIAGYIVGVYTRYELPVANLEVSELVSGALKTTFNARKKQNNGNRTFLEKMQDKDIQIDRNKVMPMRVSLNILDNVLEVNGLKWSDGSRTKEWVGHCVPIMVFLYGFKLRVSELRTGHHQYKHKTSNAVVTEKVSTMGLFERHHIFLEGCTWAPDVQSSMSQSLGPLTLVLKAADASRSDMFTDKIENGIMRAYGHFAKIAPHVLNVMMTSTKAQKASICTAMGELSIVAPPRNQRRIFVPSIWFALFVLSESEVVEYSYESREDATTKAQVWVLSTPMAGLNNKSNIKHLDYSGKGAFQVYDQMRRQVWTYPSKTKDPQGASEVVFHSYWGTFCEDLGILKTVTGCDFKTRKELGAFFREKGTTTERVLLSLPPMRFYSKTVSGNVSQIGSGKGGQICANPIFTGKRKVKRSEEFFKQMTQEPGAAIMDANTLVNEILMEVRKVITDQQRKPVFEMGTTNWFQVKEKRHKDYVEIGPTADFVAEESGKFFLS</sequence>
<dbReference type="GO" id="GO:0019013">
    <property type="term" value="C:viral nucleocapsid"/>
    <property type="evidence" value="ECO:0007669"/>
    <property type="project" value="UniProtKB-KW"/>
</dbReference>
<keyword evidence="1" id="KW-0946">Virion</keyword>
<protein>
    <submittedName>
        <fullName evidence="1">Nucleocapsid protein</fullName>
    </submittedName>
</protein>
<organism evidence="1">
    <name type="scientific">Insect orthomyxo-like virus 1</name>
    <dbReference type="NCBI Taxonomy" id="2819085"/>
    <lineage>
        <taxon>Viruses</taxon>
        <taxon>Riboviria</taxon>
        <taxon>Orthornavirae</taxon>
        <taxon>Negarnaviricota</taxon>
        <taxon>Polyploviricotina</taxon>
        <taxon>Insthoviricetes</taxon>
        <taxon>Articulavirales</taxon>
        <taxon>Orthomyxoviridae</taxon>
    </lineage>
</organism>